<dbReference type="EMBL" id="KZ678135">
    <property type="protein sequence ID" value="PSN67496.1"/>
    <property type="molecule type" value="Genomic_DNA"/>
</dbReference>
<dbReference type="OrthoDB" id="1911848at2759"/>
<evidence type="ECO:0000259" key="3">
    <source>
        <dbReference type="PROSITE" id="PS50011"/>
    </source>
</evidence>
<dbReference type="PANTHER" id="PTHR37542">
    <property type="entry name" value="HELO DOMAIN-CONTAINING PROTEIN-RELATED"/>
    <property type="match status" value="1"/>
</dbReference>
<keyword evidence="2" id="KW-0732">Signal</keyword>
<dbReference type="STRING" id="1448308.A0A2T2NQF5"/>
<dbReference type="AlphaFoldDB" id="A0A2T2NQF5"/>
<feature type="signal peptide" evidence="2">
    <location>
        <begin position="1"/>
        <end position="22"/>
    </location>
</feature>
<sequence length="659" mass="75322">MAELSLAAVSLTFQVFSGCVQGYQLITDAKHMPSDCQYLRVRLKTEQYRLLDWADVVRLDDTDESLLINNQSKGLLLDVLHQQHQLLYHFGRFDDKYRTLSKPLLVDAQEENNGILPSPPAYSPTDEGPESPTLEKADTGFQRRFPQSKALLNKSLGWAKSSKYYPRRLRWAVFDRAKMEQLVLKLTGFNDFMREMLNATQLEMLVEKQTRTEFQIMQLNSSVQDLIQIVHSTSLKSQSNRRRARYPNDPIRSWMHSQGFEDHDEEADGTAPRMHNLAALAQFKALNSAIEDPNLFTDEFTSQIELHHTASEIISVELSRKDIHILSSDPSDDSEFQRVEAYYQPPRSKKTSVWIEWKAYEPMNFQTSEPDPKIHERVKGLAALLKENSSRDHKFRAPHCLGYFQDTDPATGEDHYRFGLVFEKPSSAHPSTRPMSLHALLTDEALAVPSLTDRVALMRCLSETIERLHAVNWLHKGLRSANILFFSDCGPEDVPFGDPFVSGFDYSRPAQNDDLTEKPPENAALDIYRHPRVQGSGNRESPHNSFKKSYDLYALGIILLEIAYWRPIEKILGIENLANARPSITMKVSQRLLSEEEGFLGYVRSHLGNMVHDVVKACLEGPKGFGLEEGVDEKKEEVGAELQRMFYEKVVKEFGNMRV</sequence>
<dbReference type="Gene3D" id="1.10.510.10">
    <property type="entry name" value="Transferase(Phosphotransferase) domain 1"/>
    <property type="match status" value="1"/>
</dbReference>
<dbReference type="Gene3D" id="1.20.120.1020">
    <property type="entry name" value="Prion-inhibition and propagation, HeLo domain"/>
    <property type="match status" value="1"/>
</dbReference>
<dbReference type="InterPro" id="IPR038305">
    <property type="entry name" value="HeLo_sf"/>
</dbReference>
<organism evidence="4 5">
    <name type="scientific">Corynespora cassiicola Philippines</name>
    <dbReference type="NCBI Taxonomy" id="1448308"/>
    <lineage>
        <taxon>Eukaryota</taxon>
        <taxon>Fungi</taxon>
        <taxon>Dikarya</taxon>
        <taxon>Ascomycota</taxon>
        <taxon>Pezizomycotina</taxon>
        <taxon>Dothideomycetes</taxon>
        <taxon>Pleosporomycetidae</taxon>
        <taxon>Pleosporales</taxon>
        <taxon>Corynesporascaceae</taxon>
        <taxon>Corynespora</taxon>
    </lineage>
</organism>
<dbReference type="PROSITE" id="PS50011">
    <property type="entry name" value="PROTEIN_KINASE_DOM"/>
    <property type="match status" value="1"/>
</dbReference>
<name>A0A2T2NQF5_CORCC</name>
<dbReference type="InterPro" id="IPR029498">
    <property type="entry name" value="HeLo_dom"/>
</dbReference>
<reference evidence="4 5" key="1">
    <citation type="journal article" date="2018" name="Front. Microbiol.">
        <title>Genome-Wide Analysis of Corynespora cassiicola Leaf Fall Disease Putative Effectors.</title>
        <authorList>
            <person name="Lopez D."/>
            <person name="Ribeiro S."/>
            <person name="Label P."/>
            <person name="Fumanal B."/>
            <person name="Venisse J.S."/>
            <person name="Kohler A."/>
            <person name="de Oliveira R.R."/>
            <person name="Labutti K."/>
            <person name="Lipzen A."/>
            <person name="Lail K."/>
            <person name="Bauer D."/>
            <person name="Ohm R.A."/>
            <person name="Barry K.W."/>
            <person name="Spatafora J."/>
            <person name="Grigoriev I.V."/>
            <person name="Martin F.M."/>
            <person name="Pujade-Renaud V."/>
        </authorList>
    </citation>
    <scope>NUCLEOTIDE SEQUENCE [LARGE SCALE GENOMIC DNA]</scope>
    <source>
        <strain evidence="4 5">Philippines</strain>
    </source>
</reference>
<dbReference type="GO" id="GO:0004672">
    <property type="term" value="F:protein kinase activity"/>
    <property type="evidence" value="ECO:0007669"/>
    <property type="project" value="InterPro"/>
</dbReference>
<dbReference type="SUPFAM" id="SSF56112">
    <property type="entry name" value="Protein kinase-like (PK-like)"/>
    <property type="match status" value="1"/>
</dbReference>
<dbReference type="Pfam" id="PF14479">
    <property type="entry name" value="HeLo"/>
    <property type="match status" value="1"/>
</dbReference>
<dbReference type="GO" id="GO:0005524">
    <property type="term" value="F:ATP binding"/>
    <property type="evidence" value="ECO:0007669"/>
    <property type="project" value="InterPro"/>
</dbReference>
<dbReference type="InterPro" id="IPR011009">
    <property type="entry name" value="Kinase-like_dom_sf"/>
</dbReference>
<accession>A0A2T2NQF5</accession>
<dbReference type="InterPro" id="IPR000719">
    <property type="entry name" value="Prot_kinase_dom"/>
</dbReference>
<evidence type="ECO:0000313" key="4">
    <source>
        <dbReference type="EMBL" id="PSN67496.1"/>
    </source>
</evidence>
<feature type="region of interest" description="Disordered" evidence="1">
    <location>
        <begin position="238"/>
        <end position="257"/>
    </location>
</feature>
<dbReference type="PANTHER" id="PTHR37542:SF1">
    <property type="entry name" value="PRION-INHIBITION AND PROPAGATION HELO DOMAIN-CONTAINING PROTEIN"/>
    <property type="match status" value="1"/>
</dbReference>
<keyword evidence="5" id="KW-1185">Reference proteome</keyword>
<protein>
    <recommendedName>
        <fullName evidence="3">Protein kinase domain-containing protein</fullName>
    </recommendedName>
</protein>
<proteinExistence type="predicted"/>
<evidence type="ECO:0000256" key="2">
    <source>
        <dbReference type="SAM" id="SignalP"/>
    </source>
</evidence>
<evidence type="ECO:0000313" key="5">
    <source>
        <dbReference type="Proteomes" id="UP000240883"/>
    </source>
</evidence>
<evidence type="ECO:0000256" key="1">
    <source>
        <dbReference type="SAM" id="MobiDB-lite"/>
    </source>
</evidence>
<feature type="chain" id="PRO_5015430256" description="Protein kinase domain-containing protein" evidence="2">
    <location>
        <begin position="23"/>
        <end position="659"/>
    </location>
</feature>
<feature type="region of interest" description="Disordered" evidence="1">
    <location>
        <begin position="112"/>
        <end position="136"/>
    </location>
</feature>
<gene>
    <name evidence="4" type="ORF">BS50DRAFT_610587</name>
</gene>
<dbReference type="Proteomes" id="UP000240883">
    <property type="component" value="Unassembled WGS sequence"/>
</dbReference>
<feature type="domain" description="Protein kinase" evidence="3">
    <location>
        <begin position="260"/>
        <end position="647"/>
    </location>
</feature>